<keyword evidence="1" id="KW-0812">Transmembrane</keyword>
<evidence type="ECO:0000259" key="2">
    <source>
        <dbReference type="PROSITE" id="PS50011"/>
    </source>
</evidence>
<comment type="caution">
    <text evidence="3">The sequence shown here is derived from an EMBL/GenBank/DDBJ whole genome shotgun (WGS) entry which is preliminary data.</text>
</comment>
<gene>
    <name evidence="3" type="ORF">F7D73_08990</name>
</gene>
<keyword evidence="3" id="KW-0723">Serine/threonine-protein kinase</keyword>
<dbReference type="Proteomes" id="UP000480425">
    <property type="component" value="Unassembled WGS sequence"/>
</dbReference>
<name>A0A6G1U1Q6_9BACT</name>
<dbReference type="Pfam" id="PF00069">
    <property type="entry name" value="Pkinase"/>
    <property type="match status" value="1"/>
</dbReference>
<dbReference type="SMART" id="SM00220">
    <property type="entry name" value="S_TKc"/>
    <property type="match status" value="1"/>
</dbReference>
<dbReference type="CDD" id="cd14014">
    <property type="entry name" value="STKc_PknB_like"/>
    <property type="match status" value="1"/>
</dbReference>
<dbReference type="OrthoDB" id="9813021at2"/>
<dbReference type="Gene3D" id="3.80.10.10">
    <property type="entry name" value="Ribonuclease Inhibitor"/>
    <property type="match status" value="1"/>
</dbReference>
<dbReference type="PANTHER" id="PTHR44167:SF24">
    <property type="entry name" value="SERINE_THREONINE-PROTEIN KINASE CHK2"/>
    <property type="match status" value="1"/>
</dbReference>
<keyword evidence="3" id="KW-0418">Kinase</keyword>
<keyword evidence="1" id="KW-1133">Transmembrane helix</keyword>
<protein>
    <submittedName>
        <fullName evidence="3">Serine/threonine protein kinase</fullName>
    </submittedName>
</protein>
<accession>A0A6G1U1Q6</accession>
<dbReference type="InterPro" id="IPR008271">
    <property type="entry name" value="Ser/Thr_kinase_AS"/>
</dbReference>
<keyword evidence="3" id="KW-0808">Transferase</keyword>
<dbReference type="InterPro" id="IPR000719">
    <property type="entry name" value="Prot_kinase_dom"/>
</dbReference>
<dbReference type="PROSITE" id="PS50011">
    <property type="entry name" value="PROTEIN_KINASE_DOM"/>
    <property type="match status" value="1"/>
</dbReference>
<evidence type="ECO:0000256" key="1">
    <source>
        <dbReference type="SAM" id="Phobius"/>
    </source>
</evidence>
<keyword evidence="1" id="KW-0472">Membrane</keyword>
<feature type="transmembrane region" description="Helical" evidence="1">
    <location>
        <begin position="270"/>
        <end position="290"/>
    </location>
</feature>
<dbReference type="SUPFAM" id="SSF56112">
    <property type="entry name" value="Protein kinase-like (PK-like)"/>
    <property type="match status" value="1"/>
</dbReference>
<dbReference type="InterPro" id="IPR011009">
    <property type="entry name" value="Kinase-like_dom_sf"/>
</dbReference>
<feature type="domain" description="Protein kinase" evidence="2">
    <location>
        <begin position="45"/>
        <end position="362"/>
    </location>
</feature>
<proteinExistence type="predicted"/>
<organism evidence="3 4">
    <name type="scientific">Segatella copri</name>
    <dbReference type="NCBI Taxonomy" id="165179"/>
    <lineage>
        <taxon>Bacteria</taxon>
        <taxon>Pseudomonadati</taxon>
        <taxon>Bacteroidota</taxon>
        <taxon>Bacteroidia</taxon>
        <taxon>Bacteroidales</taxon>
        <taxon>Prevotellaceae</taxon>
        <taxon>Segatella</taxon>
    </lineage>
</organism>
<sequence>MSYPPCYAKIILNSSVSSSESIIFAAMTQVSGFILSPVDAVSDRFTEISEFSTSGFNVLLRAKRNGQWWILKSLKPDVCHDSTFLQLQQKEYDILARLDHPGIVKVEGLEEVEGYGRCIVMEWIDGVTLDEWLTQRHSGFERRQIARQLLQVMEYVHNQQIVHRDLKPTNIMIARNGGTIKLIDFGLSDADSYTILKSPAGTEGYVSPEQQEESVPDVRNDIYSLGVILKEMRLGWSCRWAVKRCFLPLGYRYPNVLALRMHIQSLHRRLIALNCLLAFLVLGTSGIVLYNKVVKPEILYDVVAQFTVGNLVYKSWGGGLVTVSAANDRDSVIEIPATVKYQGVSYRVDELEDSAFAVHPFLKRVVMPDNPKLHVMKHIFDGSPNLESIYFRSKTPPRLGNAIWKVTMDDIFKPLSFGKVILYVPQGSKDAYRRSPWGRFVYIVEFEK</sequence>
<dbReference type="AlphaFoldDB" id="A0A6G1U1Q6"/>
<dbReference type="EMBL" id="VZCB01000075">
    <property type="protein sequence ID" value="MQN81085.1"/>
    <property type="molecule type" value="Genomic_DNA"/>
</dbReference>
<dbReference type="PROSITE" id="PS00108">
    <property type="entry name" value="PROTEIN_KINASE_ST"/>
    <property type="match status" value="1"/>
</dbReference>
<dbReference type="Gene3D" id="1.10.510.10">
    <property type="entry name" value="Transferase(Phosphotransferase) domain 1"/>
    <property type="match status" value="1"/>
</dbReference>
<reference evidence="3 4" key="1">
    <citation type="submission" date="2019-09" db="EMBL/GenBank/DDBJ databases">
        <title>Distinct polysaccharide growth profiles of human intestinal Prevotella copri isolates.</title>
        <authorList>
            <person name="Fehlner-Peach H."/>
            <person name="Magnabosco C."/>
            <person name="Raghavan V."/>
            <person name="Scher J.U."/>
            <person name="Tett A."/>
            <person name="Cox L.M."/>
            <person name="Gottsegen C."/>
            <person name="Watters A."/>
            <person name="Wiltshire- Gordon J.D."/>
            <person name="Segata N."/>
            <person name="Bonneau R."/>
            <person name="Littman D.R."/>
        </authorList>
    </citation>
    <scope>NUCLEOTIDE SEQUENCE [LARGE SCALE GENOMIC DNA]</scope>
    <source>
        <strain evidence="4">iA622</strain>
    </source>
</reference>
<dbReference type="PANTHER" id="PTHR44167">
    <property type="entry name" value="OVARIAN-SPECIFIC SERINE/THREONINE-PROTEIN KINASE LOK-RELATED"/>
    <property type="match status" value="1"/>
</dbReference>
<dbReference type="GO" id="GO:0004674">
    <property type="term" value="F:protein serine/threonine kinase activity"/>
    <property type="evidence" value="ECO:0007669"/>
    <property type="project" value="UniProtKB-KW"/>
</dbReference>
<dbReference type="GO" id="GO:0005524">
    <property type="term" value="F:ATP binding"/>
    <property type="evidence" value="ECO:0007669"/>
    <property type="project" value="InterPro"/>
</dbReference>
<evidence type="ECO:0000313" key="4">
    <source>
        <dbReference type="Proteomes" id="UP000480425"/>
    </source>
</evidence>
<dbReference type="InterPro" id="IPR032675">
    <property type="entry name" value="LRR_dom_sf"/>
</dbReference>
<evidence type="ECO:0000313" key="3">
    <source>
        <dbReference type="EMBL" id="MQN81085.1"/>
    </source>
</evidence>